<name>A0A2T9YAJ0_9FUNG</name>
<evidence type="ECO:0000256" key="1">
    <source>
        <dbReference type="SAM" id="SignalP"/>
    </source>
</evidence>
<feature type="signal peptide" evidence="1">
    <location>
        <begin position="1"/>
        <end position="19"/>
    </location>
</feature>
<dbReference type="OrthoDB" id="76388at2759"/>
<keyword evidence="1" id="KW-0732">Signal</keyword>
<comment type="caution">
    <text evidence="2">The sequence shown here is derived from an EMBL/GenBank/DDBJ whole genome shotgun (WGS) entry which is preliminary data.</text>
</comment>
<gene>
    <name evidence="2" type="ORF">BB561_005415</name>
</gene>
<dbReference type="AlphaFoldDB" id="A0A2T9YAJ0"/>
<evidence type="ECO:0000313" key="3">
    <source>
        <dbReference type="Proteomes" id="UP000245383"/>
    </source>
</evidence>
<dbReference type="Proteomes" id="UP000245383">
    <property type="component" value="Unassembled WGS sequence"/>
</dbReference>
<dbReference type="EMBL" id="MBFR01000322">
    <property type="protein sequence ID" value="PVU89335.1"/>
    <property type="molecule type" value="Genomic_DNA"/>
</dbReference>
<proteinExistence type="predicted"/>
<feature type="chain" id="PRO_5015575824" evidence="1">
    <location>
        <begin position="20"/>
        <end position="427"/>
    </location>
</feature>
<protein>
    <submittedName>
        <fullName evidence="2">Uncharacterized protein</fullName>
    </submittedName>
</protein>
<accession>A0A2T9YAJ0</accession>
<reference evidence="2 3" key="1">
    <citation type="journal article" date="2018" name="MBio">
        <title>Comparative Genomics Reveals the Core Gene Toolbox for the Fungus-Insect Symbiosis.</title>
        <authorList>
            <person name="Wang Y."/>
            <person name="Stata M."/>
            <person name="Wang W."/>
            <person name="Stajich J.E."/>
            <person name="White M.M."/>
            <person name="Moncalvo J.M."/>
        </authorList>
    </citation>
    <scope>NUCLEOTIDE SEQUENCE [LARGE SCALE GENOMIC DNA]</scope>
    <source>
        <strain evidence="2 3">SWE-8-4</strain>
    </source>
</reference>
<organism evidence="2 3">
    <name type="scientific">Smittium simulii</name>
    <dbReference type="NCBI Taxonomy" id="133385"/>
    <lineage>
        <taxon>Eukaryota</taxon>
        <taxon>Fungi</taxon>
        <taxon>Fungi incertae sedis</taxon>
        <taxon>Zoopagomycota</taxon>
        <taxon>Kickxellomycotina</taxon>
        <taxon>Harpellomycetes</taxon>
        <taxon>Harpellales</taxon>
        <taxon>Legeriomycetaceae</taxon>
        <taxon>Smittium</taxon>
    </lineage>
</organism>
<evidence type="ECO:0000313" key="2">
    <source>
        <dbReference type="EMBL" id="PVU89335.1"/>
    </source>
</evidence>
<keyword evidence="3" id="KW-1185">Reference proteome</keyword>
<sequence>MIFNTLAFFAAFGFYGAIAIDCLNEGAKRCVESNGKSARFITCSNGKEVESMCKPGETCYGNGETGPMCINAPAFRKRQKLMKRDSAFGGYEPLINNFNDGLYGDGNSFGGFISNMRSMMFVDKNSLTDVSNSVSSGINDNKAKIASNAKDIGKLSQTANGRQEMISGAKRFSRSLNQNRADYSYLVTDVAVNSKTNKQSRDGLSRLMTNSFTTSAGGATGNSAISGQETQQALSNLNVALNTFYPATLGKAFTGTFTPSNIAGNVASLSSGNANGTAQIFDSLVSNTKGGTQYLAPFTAAAVDLTDSTANFATPVRLNNVFRKYQPKGISDSNTVNFINGAANAAANSRGKFRSSLDNSLISYTKTVDNNQCGCGNSDSYSSMMMIASILAMSQMGGASGSYKKEYSSELDSHINNITNLKSDIFG</sequence>